<dbReference type="RefSeq" id="XP_028849796.1">
    <property type="nucleotide sequence ID" value="XM_028993963.1"/>
</dbReference>
<dbReference type="InterPro" id="IPR006627">
    <property type="entry name" value="TDU_repeat"/>
</dbReference>
<dbReference type="Pfam" id="PF15245">
    <property type="entry name" value="VGLL4"/>
    <property type="match status" value="1"/>
</dbReference>
<reference evidence="4" key="2">
    <citation type="submission" date="2025-08" db="UniProtKB">
        <authorList>
            <consortium name="Ensembl"/>
        </authorList>
    </citation>
    <scope>IDENTIFICATION</scope>
</reference>
<dbReference type="GeneID" id="114798336"/>
<evidence type="ECO:0000256" key="1">
    <source>
        <dbReference type="ARBA" id="ARBA00002229"/>
    </source>
</evidence>
<proteinExistence type="inferred from homology"/>
<evidence type="ECO:0000313" key="4">
    <source>
        <dbReference type="Ensembl" id="ENSDCDP00010058409.1"/>
    </source>
</evidence>
<name>A0AAY4EM69_9TELE</name>
<dbReference type="Ensembl" id="ENSDCDT00010069109.1">
    <property type="protein sequence ID" value="ENSDCDP00010058409.1"/>
    <property type="gene ID" value="ENSDCDG00010032863.1"/>
</dbReference>
<accession>A0AAY4EM69</accession>
<reference evidence="4" key="3">
    <citation type="submission" date="2025-09" db="UniProtKB">
        <authorList>
            <consortium name="Ensembl"/>
        </authorList>
    </citation>
    <scope>IDENTIFICATION</scope>
</reference>
<dbReference type="PANTHER" id="PTHR17604:SF6">
    <property type="entry name" value="TRANSCRIPTION COFACTOR VESTIGIAL-LIKE PROTEIN 4"/>
    <property type="match status" value="1"/>
</dbReference>
<protein>
    <recommendedName>
        <fullName evidence="6">Transcription cofactor vestigial-like protein 4</fullName>
    </recommendedName>
</protein>
<keyword evidence="5" id="KW-1185">Reference proteome</keyword>
<dbReference type="Proteomes" id="UP000694580">
    <property type="component" value="Chromosome 10"/>
</dbReference>
<dbReference type="SMART" id="SM00711">
    <property type="entry name" value="TDU"/>
    <property type="match status" value="2"/>
</dbReference>
<comment type="similarity">
    <text evidence="2">Belongs to the vestigial family.</text>
</comment>
<dbReference type="GeneTree" id="ENSGT00390000003282"/>
<evidence type="ECO:0000313" key="5">
    <source>
        <dbReference type="Proteomes" id="UP000694580"/>
    </source>
</evidence>
<dbReference type="AlphaFoldDB" id="A0AAY4EM69"/>
<evidence type="ECO:0008006" key="6">
    <source>
        <dbReference type="Google" id="ProtNLM"/>
    </source>
</evidence>
<feature type="region of interest" description="Disordered" evidence="3">
    <location>
        <begin position="32"/>
        <end position="65"/>
    </location>
</feature>
<sequence>MLLTRMDLLNQQFLDKMNNNIGRLHFEDESGLTRDSMMQKRSSATAGSRTSPPPVSPSKRKYIGEHAGEPGHLVTEHMSKMSRLFAAHLRGKPVNGDNGQDPWVSHQTHFDYPTSSISSLHGNLVYAPLTTFTMDQTLDLTKTSMDTRRTTSANLPVNGLIKLQQNRPSVITCAPASNHTCSLSLCHMSPSGCTSDAKSKANANPANDPEIEEHFRRSLGKIYKELEPTSNSVSITGSVDEHFVKALGETWFQIQAKGSGFASPESTL</sequence>
<dbReference type="GO" id="GO:0045892">
    <property type="term" value="P:negative regulation of DNA-templated transcription"/>
    <property type="evidence" value="ECO:0007669"/>
    <property type="project" value="TreeGrafter"/>
</dbReference>
<comment type="function">
    <text evidence="1">May act as a specific coactivator for the mammalian TEFs.</text>
</comment>
<evidence type="ECO:0000256" key="2">
    <source>
        <dbReference type="ARBA" id="ARBA00025784"/>
    </source>
</evidence>
<dbReference type="PANTHER" id="PTHR17604">
    <property type="entry name" value="TRANSCRIPTION COFACTOR VESTIGIAL-LIKE PROTEIN 4"/>
    <property type="match status" value="1"/>
</dbReference>
<dbReference type="InterPro" id="IPR028184">
    <property type="entry name" value="VGLL4"/>
</dbReference>
<reference evidence="4 5" key="1">
    <citation type="submission" date="2020-06" db="EMBL/GenBank/DDBJ databases">
        <authorList>
            <consortium name="Wellcome Sanger Institute Data Sharing"/>
        </authorList>
    </citation>
    <scope>NUCLEOTIDE SEQUENCE [LARGE SCALE GENOMIC DNA]</scope>
</reference>
<feature type="compositionally biased region" description="Polar residues" evidence="3">
    <location>
        <begin position="39"/>
        <end position="50"/>
    </location>
</feature>
<evidence type="ECO:0000256" key="3">
    <source>
        <dbReference type="SAM" id="MobiDB-lite"/>
    </source>
</evidence>
<gene>
    <name evidence="4" type="primary">vgll4a</name>
</gene>
<organism evidence="4 5">
    <name type="scientific">Denticeps clupeoides</name>
    <name type="common">denticle herring</name>
    <dbReference type="NCBI Taxonomy" id="299321"/>
    <lineage>
        <taxon>Eukaryota</taxon>
        <taxon>Metazoa</taxon>
        <taxon>Chordata</taxon>
        <taxon>Craniata</taxon>
        <taxon>Vertebrata</taxon>
        <taxon>Euteleostomi</taxon>
        <taxon>Actinopterygii</taxon>
        <taxon>Neopterygii</taxon>
        <taxon>Teleostei</taxon>
        <taxon>Clupei</taxon>
        <taxon>Clupeiformes</taxon>
        <taxon>Denticipitoidei</taxon>
        <taxon>Denticipitidae</taxon>
        <taxon>Denticeps</taxon>
    </lineage>
</organism>
<dbReference type="GO" id="GO:0001223">
    <property type="term" value="F:transcription coactivator binding"/>
    <property type="evidence" value="ECO:0007669"/>
    <property type="project" value="TreeGrafter"/>
</dbReference>